<feature type="compositionally biased region" description="Basic and acidic residues" evidence="1">
    <location>
        <begin position="226"/>
        <end position="237"/>
    </location>
</feature>
<evidence type="ECO:0000256" key="1">
    <source>
        <dbReference type="SAM" id="MobiDB-lite"/>
    </source>
</evidence>
<evidence type="ECO:0000313" key="4">
    <source>
        <dbReference type="Proteomes" id="UP000095621"/>
    </source>
</evidence>
<dbReference type="AlphaFoldDB" id="A0A174YQG8"/>
<dbReference type="EMBL" id="CZBU01000002">
    <property type="protein sequence ID" value="CUQ75922.1"/>
    <property type="molecule type" value="Genomic_DNA"/>
</dbReference>
<evidence type="ECO:0000313" key="3">
    <source>
        <dbReference type="EMBL" id="CUQ75922.1"/>
    </source>
</evidence>
<reference evidence="3 4" key="1">
    <citation type="submission" date="2015-09" db="EMBL/GenBank/DDBJ databases">
        <authorList>
            <consortium name="Pathogen Informatics"/>
        </authorList>
    </citation>
    <scope>NUCLEOTIDE SEQUENCE [LARGE SCALE GENOMIC DNA]</scope>
    <source>
        <strain evidence="3 4">2789STDY5834875</strain>
    </source>
</reference>
<feature type="compositionally biased region" description="Basic and acidic residues" evidence="1">
    <location>
        <begin position="251"/>
        <end position="283"/>
    </location>
</feature>
<organism evidence="3 4">
    <name type="scientific">Lachnospira eligens</name>
    <dbReference type="NCBI Taxonomy" id="39485"/>
    <lineage>
        <taxon>Bacteria</taxon>
        <taxon>Bacillati</taxon>
        <taxon>Bacillota</taxon>
        <taxon>Clostridia</taxon>
        <taxon>Lachnospirales</taxon>
        <taxon>Lachnospiraceae</taxon>
        <taxon>Lachnospira</taxon>
    </lineage>
</organism>
<sequence>MLLQEMTEDNNLIIELSMNGQKYEFPSKVIRKVNQGVLVEPIRINGKILSFNSSGGGIMVSVYMIRDSKPPMLWKGVAVNSIREDNGTFYKITANGEGFEVNRRGAFRLFIGISGVAQLGTNRKAVDVIVKDVSESGFSFVGTEDMDNVINMPVRLVFADFNQNYSLMGIIVRKVVIGENKIVYGCRLGVRNANLEQYISQKQRQMLSMNRGNSAFQNKEMLEKALKEPGRADRTTQEDEPDDKNYKKKQIKNDGTYKERDINKVGKTERRDIFRDTLERKKV</sequence>
<dbReference type="GO" id="GO:0035438">
    <property type="term" value="F:cyclic-di-GMP binding"/>
    <property type="evidence" value="ECO:0007669"/>
    <property type="project" value="InterPro"/>
</dbReference>
<dbReference type="InterPro" id="IPR009875">
    <property type="entry name" value="PilZ_domain"/>
</dbReference>
<evidence type="ECO:0000259" key="2">
    <source>
        <dbReference type="Pfam" id="PF07238"/>
    </source>
</evidence>
<dbReference type="Pfam" id="PF07238">
    <property type="entry name" value="PilZ"/>
    <property type="match status" value="1"/>
</dbReference>
<proteinExistence type="predicted"/>
<protein>
    <recommendedName>
        <fullName evidence="2">PilZ domain-containing protein</fullName>
    </recommendedName>
</protein>
<gene>
    <name evidence="3" type="ORF">ERS852490_00779</name>
</gene>
<name>A0A174YQG8_9FIRM</name>
<dbReference type="OrthoDB" id="2055042at2"/>
<feature type="region of interest" description="Disordered" evidence="1">
    <location>
        <begin position="226"/>
        <end position="283"/>
    </location>
</feature>
<accession>A0A174YQG8</accession>
<feature type="domain" description="PilZ" evidence="2">
    <location>
        <begin position="102"/>
        <end position="198"/>
    </location>
</feature>
<dbReference type="Proteomes" id="UP000095621">
    <property type="component" value="Unassembled WGS sequence"/>
</dbReference>
<dbReference type="RefSeq" id="WP_055214804.1">
    <property type="nucleotide sequence ID" value="NZ_CZBU01000002.1"/>
</dbReference>